<feature type="chain" id="PRO_5003313925" description="Bulb-type lectin domain-containing protein" evidence="1">
    <location>
        <begin position="21"/>
        <end position="1187"/>
    </location>
</feature>
<dbReference type="InterPro" id="IPR001480">
    <property type="entry name" value="Bulb-type_lectin_dom"/>
</dbReference>
<gene>
    <name evidence="3" type="ORF">DFA_10474</name>
</gene>
<feature type="signal peptide" evidence="1">
    <location>
        <begin position="1"/>
        <end position="20"/>
    </location>
</feature>
<dbReference type="SUPFAM" id="SSF51110">
    <property type="entry name" value="alpha-D-mannose-specific plant lectins"/>
    <property type="match status" value="1"/>
</dbReference>
<dbReference type="InterPro" id="IPR035992">
    <property type="entry name" value="Ricin_B-like_lectins"/>
</dbReference>
<dbReference type="SUPFAM" id="SSF50370">
    <property type="entry name" value="Ricin B-like lectins"/>
    <property type="match status" value="1"/>
</dbReference>
<accession>F4QAB3</accession>
<evidence type="ECO:0000259" key="2">
    <source>
        <dbReference type="PROSITE" id="PS50927"/>
    </source>
</evidence>
<keyword evidence="1" id="KW-0732">Signal</keyword>
<reference evidence="4" key="1">
    <citation type="journal article" date="2011" name="Genome Res.">
        <title>Phylogeny-wide analysis of social amoeba genomes highlights ancient origins for complex intercellular communication.</title>
        <authorList>
            <person name="Heidel A.J."/>
            <person name="Lawal H.M."/>
            <person name="Felder M."/>
            <person name="Schilde C."/>
            <person name="Helps N.R."/>
            <person name="Tunggal B."/>
            <person name="Rivero F."/>
            <person name="John U."/>
            <person name="Schleicher M."/>
            <person name="Eichinger L."/>
            <person name="Platzer M."/>
            <person name="Noegel A.A."/>
            <person name="Schaap P."/>
            <person name="Gloeckner G."/>
        </authorList>
    </citation>
    <scope>NUCLEOTIDE SEQUENCE [LARGE SCALE GENOMIC DNA]</scope>
    <source>
        <strain evidence="4">SH3</strain>
    </source>
</reference>
<organism evidence="3 4">
    <name type="scientific">Cavenderia fasciculata</name>
    <name type="common">Slime mold</name>
    <name type="synonym">Dictyostelium fasciculatum</name>
    <dbReference type="NCBI Taxonomy" id="261658"/>
    <lineage>
        <taxon>Eukaryota</taxon>
        <taxon>Amoebozoa</taxon>
        <taxon>Evosea</taxon>
        <taxon>Eumycetozoa</taxon>
        <taxon>Dictyostelia</taxon>
        <taxon>Acytosteliales</taxon>
        <taxon>Cavenderiaceae</taxon>
        <taxon>Cavenderia</taxon>
    </lineage>
</organism>
<dbReference type="EMBL" id="GL883026">
    <property type="protein sequence ID" value="EGG15632.1"/>
    <property type="molecule type" value="Genomic_DNA"/>
</dbReference>
<dbReference type="InterPro" id="IPR036716">
    <property type="entry name" value="Pest_crys_N_sf"/>
</dbReference>
<sequence>MKRIILLSTLLFVLLLSVAAVIGQQSPCYADASSLLDKYNAGVAFNKLVDSTTSALGSAVGFLTGGAGGAIASAIGGRLAKMYVKEDTTKYLAKYVKATITFAIECNEITDARESLEKAVDSFEVYLKCIEAPLDEMQGRCTEYDRAQLGTSFKIALAAYRKDFFYQASDEGRSLNLKVATLPLFVQYSNLYLGVLRDNIANVYNVNWTETSISIMRSELAEYASGAAIFANDVYNRYVATIDNSDVLLADDYNQMAEFVNMMSLGVHDQVYYWAYLDPITYPYGAPPRPTRTMYSPLVGQLQGYEHKLLPSGMNFPNPLKSNVAPCTRPINPSQINVYVEHEWNSGSRDYIDGVPGLKFTSTAPPISVLTGYDESSYPVKLAGTVTTTRPDYINAITTEYGNYIDRIAFNTTKGVVSPAFGDTQHGGNTVTISYGSGYYLSGACITSVFLGQTTAAASASQTASSIIYLFSSVPVISKPIIPALVYRYHDTSSLMGMGYHYSTQSNIQMANWVNEGAVYGAFTYNTTNTATATVHQYHTQGSDGKSSYQYHIGAAEGLDASIFTYDYPAFNVYTTAVAGTAPIFRHASSVGHYQVLTSESFIPGYINLGIAWYSNITTINANTLIVGPQDIAFKQLKNVANNLCLSASATTGKPSLKTCDSSNGLQVWRFVQNNFGRPLTNTLTKLVLSKTYTNTAALSAPAHDFSLASIFYYKVLGTNQFMIQNSATGLCLASPTDVNTDLVYVVCNSADTKHLWGVAPQGYATYTDKSIGFVLGAVMDVNEVFGPSTIYSSGATNYFPLDMRGSGISSGLFINKGSLKVARSDMGWVWNSNTDIPVTSSTPYKAAIQADGNLCVTLASGSVTPTYCTYTQGLGGTMVNLLQPGAYGREWGIVITNPAGKMVWGRFGQAQSNRIALIPGSFLDMLDPNNFQLKSGQFITNGRDYIYVYQSAANVMTTYYTTESPHSATVKTHWREDVTTAAFSTITYRLFENGACVAGQYANEPQNVYLVNCLGGGGNNKNYPNLRYFQIPPPASHDLPAEENAIVYRTATGSVIWGIFNVARLYDNYSLYPYELTNDFMGTSFLYASFTPTQYTLTSLKTNTVLNRSPVGKKRCRKGWLESNHIFEVIYSDNANDCAPGEWDGLVYGLSKPFKGNRFVLVASMPEMVLVDSTGQYLEGTSYSTL</sequence>
<evidence type="ECO:0000256" key="1">
    <source>
        <dbReference type="SAM" id="SignalP"/>
    </source>
</evidence>
<evidence type="ECO:0000313" key="3">
    <source>
        <dbReference type="EMBL" id="EGG15632.1"/>
    </source>
</evidence>
<dbReference type="Pfam" id="PF03945">
    <property type="entry name" value="Endotoxin_N"/>
    <property type="match status" value="1"/>
</dbReference>
<dbReference type="Proteomes" id="UP000007797">
    <property type="component" value="Unassembled WGS sequence"/>
</dbReference>
<dbReference type="InterPro" id="IPR005639">
    <property type="entry name" value="Pest_crys_dom_I"/>
</dbReference>
<dbReference type="GO" id="GO:0001907">
    <property type="term" value="P:symbiont-mediated killing of host cell"/>
    <property type="evidence" value="ECO:0007669"/>
    <property type="project" value="InterPro"/>
</dbReference>
<dbReference type="SUPFAM" id="SSF56849">
    <property type="entry name" value="delta-Endotoxin (insectocide), N-terminal domain"/>
    <property type="match status" value="1"/>
</dbReference>
<name>F4QAB3_CACFS</name>
<dbReference type="OMA" id="IFANDVY"/>
<dbReference type="Gene3D" id="1.20.190.10">
    <property type="entry name" value="Pesticidal crystal protein, N-terminal domain"/>
    <property type="match status" value="1"/>
</dbReference>
<dbReference type="Gene3D" id="2.80.10.50">
    <property type="match status" value="1"/>
</dbReference>
<protein>
    <recommendedName>
        <fullName evidence="2">Bulb-type lectin domain-containing protein</fullName>
    </recommendedName>
</protein>
<dbReference type="PROSITE" id="PS50927">
    <property type="entry name" value="BULB_LECTIN"/>
    <property type="match status" value="1"/>
</dbReference>
<dbReference type="GeneID" id="14867236"/>
<dbReference type="GO" id="GO:0090729">
    <property type="term" value="F:toxin activity"/>
    <property type="evidence" value="ECO:0007669"/>
    <property type="project" value="InterPro"/>
</dbReference>
<feature type="domain" description="Bulb-type lectin" evidence="2">
    <location>
        <begin position="776"/>
        <end position="909"/>
    </location>
</feature>
<dbReference type="RefSeq" id="XP_004354374.1">
    <property type="nucleotide sequence ID" value="XM_004354322.1"/>
</dbReference>
<dbReference type="AlphaFoldDB" id="F4QAB3"/>
<dbReference type="InterPro" id="IPR036426">
    <property type="entry name" value="Bulb-type_lectin_dom_sf"/>
</dbReference>
<dbReference type="KEGG" id="dfa:DFA_10474"/>
<keyword evidence="4" id="KW-1185">Reference proteome</keyword>
<evidence type="ECO:0000313" key="4">
    <source>
        <dbReference type="Proteomes" id="UP000007797"/>
    </source>
</evidence>
<proteinExistence type="predicted"/>
<dbReference type="OrthoDB" id="24027at2759"/>